<dbReference type="PANTHER" id="PTHR11071:SF561">
    <property type="entry name" value="PEPTIDYL-PROLYL CIS-TRANS ISOMERASE D-RELATED"/>
    <property type="match status" value="1"/>
</dbReference>
<accession>A0A286UAL3</accession>
<dbReference type="AlphaFoldDB" id="A0A286UAL3"/>
<feature type="region of interest" description="Disordered" evidence="5">
    <location>
        <begin position="157"/>
        <end position="326"/>
    </location>
</feature>
<evidence type="ECO:0000256" key="2">
    <source>
        <dbReference type="ARBA" id="ARBA00013194"/>
    </source>
</evidence>
<evidence type="ECO:0000256" key="3">
    <source>
        <dbReference type="ARBA" id="ARBA00023110"/>
    </source>
</evidence>
<feature type="compositionally biased region" description="Basic and acidic residues" evidence="5">
    <location>
        <begin position="342"/>
        <end position="357"/>
    </location>
</feature>
<dbReference type="SUPFAM" id="SSF50891">
    <property type="entry name" value="Cyclophilin-like"/>
    <property type="match status" value="1"/>
</dbReference>
<dbReference type="Pfam" id="PF00160">
    <property type="entry name" value="Pro_isomerase"/>
    <property type="match status" value="1"/>
</dbReference>
<feature type="domain" description="PPIase cyclophilin-type" evidence="6">
    <location>
        <begin position="7"/>
        <end position="173"/>
    </location>
</feature>
<comment type="caution">
    <text evidence="7">The sequence shown here is derived from an EMBL/GenBank/DDBJ whole genome shotgun (WGS) entry which is preliminary data.</text>
</comment>
<evidence type="ECO:0000256" key="4">
    <source>
        <dbReference type="ARBA" id="ARBA00023235"/>
    </source>
</evidence>
<keyword evidence="8" id="KW-1185">Reference proteome</keyword>
<dbReference type="Gene3D" id="2.40.100.10">
    <property type="entry name" value="Cyclophilin-like"/>
    <property type="match status" value="1"/>
</dbReference>
<keyword evidence="3" id="KW-0697">Rotamase</keyword>
<evidence type="ECO:0000259" key="6">
    <source>
        <dbReference type="PROSITE" id="PS50072"/>
    </source>
</evidence>
<dbReference type="FunFam" id="2.40.100.10:FF:000025">
    <property type="entry name" value="Peptidyl-prolyl cis-trans isomerase CYP19-2"/>
    <property type="match status" value="1"/>
</dbReference>
<dbReference type="STRING" id="2282107.A0A286UAL3"/>
<gene>
    <name evidence="7" type="ORF">PNOK_0824200</name>
</gene>
<dbReference type="GO" id="GO:0005737">
    <property type="term" value="C:cytoplasm"/>
    <property type="evidence" value="ECO:0007669"/>
    <property type="project" value="TreeGrafter"/>
</dbReference>
<evidence type="ECO:0000313" key="7">
    <source>
        <dbReference type="EMBL" id="PAV16622.1"/>
    </source>
</evidence>
<comment type="catalytic activity">
    <reaction evidence="1">
        <text>[protein]-peptidylproline (omega=180) = [protein]-peptidylproline (omega=0)</text>
        <dbReference type="Rhea" id="RHEA:16237"/>
        <dbReference type="Rhea" id="RHEA-COMP:10747"/>
        <dbReference type="Rhea" id="RHEA-COMP:10748"/>
        <dbReference type="ChEBI" id="CHEBI:83833"/>
        <dbReference type="ChEBI" id="CHEBI:83834"/>
        <dbReference type="EC" id="5.2.1.8"/>
    </reaction>
</comment>
<feature type="compositionally biased region" description="Basic residues" evidence="5">
    <location>
        <begin position="260"/>
        <end position="289"/>
    </location>
</feature>
<dbReference type="PROSITE" id="PS50072">
    <property type="entry name" value="CSA_PPIASE_2"/>
    <property type="match status" value="1"/>
</dbReference>
<keyword evidence="4 7" id="KW-0413">Isomerase</keyword>
<feature type="compositionally biased region" description="Basic and acidic residues" evidence="5">
    <location>
        <begin position="317"/>
        <end position="326"/>
    </location>
</feature>
<evidence type="ECO:0000256" key="1">
    <source>
        <dbReference type="ARBA" id="ARBA00000971"/>
    </source>
</evidence>
<dbReference type="Proteomes" id="UP000217199">
    <property type="component" value="Unassembled WGS sequence"/>
</dbReference>
<reference evidence="7 8" key="1">
    <citation type="journal article" date="2017" name="Mol. Ecol.">
        <title>Comparative and population genomic landscape of Phellinus noxius: A hypervariable fungus causing root rot in trees.</title>
        <authorList>
            <person name="Chung C.L."/>
            <person name="Lee T.J."/>
            <person name="Akiba M."/>
            <person name="Lee H.H."/>
            <person name="Kuo T.H."/>
            <person name="Liu D."/>
            <person name="Ke H.M."/>
            <person name="Yokoi T."/>
            <person name="Roa M.B."/>
            <person name="Lu M.J."/>
            <person name="Chang Y.Y."/>
            <person name="Ann P.J."/>
            <person name="Tsai J.N."/>
            <person name="Chen C.Y."/>
            <person name="Tzean S.S."/>
            <person name="Ota Y."/>
            <person name="Hattori T."/>
            <person name="Sahashi N."/>
            <person name="Liou R.F."/>
            <person name="Kikuchi T."/>
            <person name="Tsai I.J."/>
        </authorList>
    </citation>
    <scope>NUCLEOTIDE SEQUENCE [LARGE SCALE GENOMIC DNA]</scope>
    <source>
        <strain evidence="7 8">FFPRI411160</strain>
    </source>
</reference>
<dbReference type="GO" id="GO:0006457">
    <property type="term" value="P:protein folding"/>
    <property type="evidence" value="ECO:0007669"/>
    <property type="project" value="TreeGrafter"/>
</dbReference>
<dbReference type="InParanoid" id="A0A286UAL3"/>
<feature type="region of interest" description="Disordered" evidence="5">
    <location>
        <begin position="342"/>
        <end position="377"/>
    </location>
</feature>
<proteinExistence type="predicted"/>
<dbReference type="InterPro" id="IPR029000">
    <property type="entry name" value="Cyclophilin-like_dom_sf"/>
</dbReference>
<feature type="compositionally biased region" description="Basic and acidic residues" evidence="5">
    <location>
        <begin position="365"/>
        <end position="377"/>
    </location>
</feature>
<dbReference type="EMBL" id="NBII01000008">
    <property type="protein sequence ID" value="PAV16622.1"/>
    <property type="molecule type" value="Genomic_DNA"/>
</dbReference>
<dbReference type="GO" id="GO:0003755">
    <property type="term" value="F:peptidyl-prolyl cis-trans isomerase activity"/>
    <property type="evidence" value="ECO:0007669"/>
    <property type="project" value="UniProtKB-KW"/>
</dbReference>
<organism evidence="7 8">
    <name type="scientific">Pyrrhoderma noxium</name>
    <dbReference type="NCBI Taxonomy" id="2282107"/>
    <lineage>
        <taxon>Eukaryota</taxon>
        <taxon>Fungi</taxon>
        <taxon>Dikarya</taxon>
        <taxon>Basidiomycota</taxon>
        <taxon>Agaricomycotina</taxon>
        <taxon>Agaricomycetes</taxon>
        <taxon>Hymenochaetales</taxon>
        <taxon>Hymenochaetaceae</taxon>
        <taxon>Pyrrhoderma</taxon>
    </lineage>
</organism>
<dbReference type="GO" id="GO:0016018">
    <property type="term" value="F:cyclosporin A binding"/>
    <property type="evidence" value="ECO:0007669"/>
    <property type="project" value="TreeGrafter"/>
</dbReference>
<sequence length="377" mass="43220">MVAPRVFLDFTVDNAPLGRVIFELYNISAPKTAENFRALCTGEKGISPISQVPLYYKNCLIHRVIPDFMIQGGDFTKRNGTGGESIYGAPFADEDLSRPVDEPGLLVMANKGPNTNGSQFFITLRPCPHLNGKHVVFGRVIRGFEEVVKRIATLPTDAKDRPTTPVVISSCGELELRRPPPRQPSPSESASSEESERSRGRKKRNRSPSGSRSRSRSRSRSSIRSESRSRSRSRGRSYSRSKSRSRSRSVSSSDSEAEARRRRKERKRLRKEKKKEKKAKKAKKKKHRSGSPSDPEKQEGALDGQKAPHEETEEEYDARLEREERERIEAARKRELEEIRRRYAEEREKAETQDGIRYKGRGRMKYMDPETRSRRHY</sequence>
<dbReference type="EC" id="5.2.1.8" evidence="2"/>
<protein>
    <recommendedName>
        <fullName evidence="2">peptidylprolyl isomerase</fullName>
        <ecNumber evidence="2">5.2.1.8</ecNumber>
    </recommendedName>
</protein>
<name>A0A286UAL3_9AGAM</name>
<dbReference type="PRINTS" id="PR00153">
    <property type="entry name" value="CSAPPISMRASE"/>
</dbReference>
<dbReference type="PANTHER" id="PTHR11071">
    <property type="entry name" value="PEPTIDYL-PROLYL CIS-TRANS ISOMERASE"/>
    <property type="match status" value="1"/>
</dbReference>
<evidence type="ECO:0000256" key="5">
    <source>
        <dbReference type="SAM" id="MobiDB-lite"/>
    </source>
</evidence>
<feature type="compositionally biased region" description="Basic residues" evidence="5">
    <location>
        <begin position="230"/>
        <end position="247"/>
    </location>
</feature>
<dbReference type="InterPro" id="IPR002130">
    <property type="entry name" value="Cyclophilin-type_PPIase_dom"/>
</dbReference>
<feature type="compositionally biased region" description="Basic and acidic residues" evidence="5">
    <location>
        <begin position="294"/>
        <end position="310"/>
    </location>
</feature>
<evidence type="ECO:0000313" key="8">
    <source>
        <dbReference type="Proteomes" id="UP000217199"/>
    </source>
</evidence>
<dbReference type="OrthoDB" id="407558at2759"/>